<name>Q5FC73_CAEEL</name>
<feature type="compositionally biased region" description="Basic and acidic residues" evidence="2">
    <location>
        <begin position="149"/>
        <end position="163"/>
    </location>
</feature>
<accession>Q5FC73</accession>
<feature type="region of interest" description="Disordered" evidence="2">
    <location>
        <begin position="130"/>
        <end position="242"/>
    </location>
</feature>
<feature type="region of interest" description="Disordered" evidence="2">
    <location>
        <begin position="78"/>
        <end position="115"/>
    </location>
</feature>
<dbReference type="Bgee" id="WBGene00010051">
    <property type="expression patterns" value="Expressed in embryo and 4 other cell types or tissues"/>
</dbReference>
<dbReference type="STRING" id="6239.F54D5.5b.1"/>
<feature type="region of interest" description="Disordered" evidence="2">
    <location>
        <begin position="449"/>
        <end position="492"/>
    </location>
</feature>
<feature type="compositionally biased region" description="Basic and acidic residues" evidence="2">
    <location>
        <begin position="199"/>
        <end position="209"/>
    </location>
</feature>
<dbReference type="AGR" id="WB:WBGene00010051"/>
<keyword evidence="6" id="KW-1267">Proteomics identification</keyword>
<dbReference type="FunCoup" id="Q5FC73">
    <property type="interactions" value="174"/>
</dbReference>
<feature type="region of interest" description="Disordered" evidence="2">
    <location>
        <begin position="411"/>
        <end position="433"/>
    </location>
</feature>
<dbReference type="RefSeq" id="NP_001022203.1">
    <property type="nucleotide sequence ID" value="NM_001027032.3"/>
</dbReference>
<dbReference type="InParanoid" id="Q5FC73"/>
<dbReference type="PANTHER" id="PTHR37960:SF3">
    <property type="entry name" value="PROTEIN CBG02859"/>
    <property type="match status" value="1"/>
</dbReference>
<proteinExistence type="evidence at protein level"/>
<dbReference type="Proteomes" id="UP000001940">
    <property type="component" value="Chromosome II"/>
</dbReference>
<keyword evidence="1" id="KW-0175">Coiled coil</keyword>
<evidence type="ECO:0000256" key="2">
    <source>
        <dbReference type="SAM" id="MobiDB-lite"/>
    </source>
</evidence>
<keyword evidence="4" id="KW-1185">Reference proteome</keyword>
<evidence type="ECO:0000313" key="5">
    <source>
        <dbReference type="WormBase" id="F54D5.5b"/>
    </source>
</evidence>
<dbReference type="UCSC" id="F54D5.5a.1">
    <property type="organism name" value="c. elegans"/>
</dbReference>
<dbReference type="WormBase" id="F54D5.5b">
    <property type="protein sequence ID" value="CE37920"/>
    <property type="gene ID" value="WBGene00010051"/>
</dbReference>
<protein>
    <submittedName>
        <fullName evidence="3">Uncharacterized protein</fullName>
    </submittedName>
</protein>
<dbReference type="OrthoDB" id="5838092at2759"/>
<dbReference type="AlphaFoldDB" id="Q5FC73"/>
<reference evidence="3 4" key="1">
    <citation type="journal article" date="1998" name="Science">
        <title>Genome sequence of the nematode C. elegans: a platform for investigating biology.</title>
        <authorList>
            <consortium name="The C. elegans sequencing consortium"/>
            <person name="Sulson J.E."/>
            <person name="Waterston R."/>
        </authorList>
    </citation>
    <scope>NUCLEOTIDE SEQUENCE [LARGE SCALE GENOMIC DNA]</scope>
    <source>
        <strain evidence="3 4">Bristol N2</strain>
    </source>
</reference>
<dbReference type="KEGG" id="cel:CELE_F54D5.5"/>
<dbReference type="PeptideAtlas" id="Q5FC73"/>
<dbReference type="PANTHER" id="PTHR37960">
    <property type="entry name" value="PROTEIN CBG06493-RELATED"/>
    <property type="match status" value="1"/>
</dbReference>
<organism evidence="3 4">
    <name type="scientific">Caenorhabditis elegans</name>
    <dbReference type="NCBI Taxonomy" id="6239"/>
    <lineage>
        <taxon>Eukaryota</taxon>
        <taxon>Metazoa</taxon>
        <taxon>Ecdysozoa</taxon>
        <taxon>Nematoda</taxon>
        <taxon>Chromadorea</taxon>
        <taxon>Rhabditida</taxon>
        <taxon>Rhabditina</taxon>
        <taxon>Rhabditomorpha</taxon>
        <taxon>Rhabditoidea</taxon>
        <taxon>Rhabditidae</taxon>
        <taxon>Peloderinae</taxon>
        <taxon>Caenorhabditis</taxon>
    </lineage>
</organism>
<dbReference type="eggNOG" id="ENOG502T2C3">
    <property type="taxonomic scope" value="Eukaryota"/>
</dbReference>
<gene>
    <name evidence="3" type="ORF">CELE_F54D5.5</name>
    <name evidence="3 5" type="ORF">F54D5.5</name>
</gene>
<dbReference type="PaxDb" id="6239-F54D5.5b"/>
<dbReference type="IntAct" id="Q5FC73">
    <property type="interactions" value="4"/>
</dbReference>
<evidence type="ECO:0000256" key="1">
    <source>
        <dbReference type="SAM" id="Coils"/>
    </source>
</evidence>
<feature type="compositionally biased region" description="Low complexity" evidence="2">
    <location>
        <begin position="456"/>
        <end position="465"/>
    </location>
</feature>
<dbReference type="CTD" id="174771"/>
<evidence type="ECO:0000313" key="3">
    <source>
        <dbReference type="EMBL" id="CAI46602.1"/>
    </source>
</evidence>
<feature type="coiled-coil region" evidence="1">
    <location>
        <begin position="255"/>
        <end position="324"/>
    </location>
</feature>
<dbReference type="PhylomeDB" id="Q5FC73"/>
<dbReference type="GeneID" id="174771"/>
<evidence type="ECO:0000313" key="4">
    <source>
        <dbReference type="Proteomes" id="UP000001940"/>
    </source>
</evidence>
<sequence>MHYLVFFDLLFKPPITLSPIDLPTFPVHISLSVKVSATHSIGPHVLPIDHPVRLALISHSADTTKMAAIIRTLFKSKKSKKGDEENNEDLAREVSNRRSFRAPSTSSSKSQRRAVARFADDGALPATAAYHTTSAPKLRKGPQSCPGGYRDESDVSYESDKYSQKSNSHRRRDVLHQSMRQNYTIDEGRKPSSRRHHSSKSDFRRRGESSEYGSGDPSPVGQYSSRHSHYEDRIEESENDDFSEKAQFAVIERAQQHYMQKYKESEQKRREEKRKLKDMEKECNDAKNAMFHYMNQLDKVKKERDCYRKELSRCKKQLEAFQNSGYDAFHHLRQPQISNPQQYPPPLSMGSYPYMSQSMNASHHMSSNFMNSAPPSSNTPMTMTSGAGESLINPSDVSFLQNSFLQPTSQGLTGMTPPPGGFKVPTNYGDDDRDEVKDYRSELLIETSRSTKEVDSISPSSSADSQVTLLDHSTIDKENRKPPSRPFSMMSI</sequence>
<feature type="compositionally biased region" description="Basic and acidic residues" evidence="2">
    <location>
        <begin position="81"/>
        <end position="96"/>
    </location>
</feature>
<evidence type="ECO:0007829" key="6">
    <source>
        <dbReference type="PeptideAtlas" id="Q5FC73"/>
    </source>
</evidence>
<dbReference type="SMR" id="Q5FC73"/>
<dbReference type="ExpressionAtlas" id="Q5FC73">
    <property type="expression patterns" value="baseline and differential"/>
</dbReference>
<dbReference type="EMBL" id="BX284602">
    <property type="protein sequence ID" value="CAI46602.1"/>
    <property type="molecule type" value="Genomic_DNA"/>
</dbReference>